<protein>
    <submittedName>
        <fullName evidence="2">Uncharacterized protein</fullName>
    </submittedName>
</protein>
<sequence>MNVIEPENNFLKSNETSPLASEICAHVEHILPKVGEQANGHHEDINEESKVLSSEAENKYSSSKKRKTNKVKGSSIKKVKAVLNPVPLFL</sequence>
<organism evidence="2 3">
    <name type="scientific">Platanthera guangdongensis</name>
    <dbReference type="NCBI Taxonomy" id="2320717"/>
    <lineage>
        <taxon>Eukaryota</taxon>
        <taxon>Viridiplantae</taxon>
        <taxon>Streptophyta</taxon>
        <taxon>Embryophyta</taxon>
        <taxon>Tracheophyta</taxon>
        <taxon>Spermatophyta</taxon>
        <taxon>Magnoliopsida</taxon>
        <taxon>Liliopsida</taxon>
        <taxon>Asparagales</taxon>
        <taxon>Orchidaceae</taxon>
        <taxon>Orchidoideae</taxon>
        <taxon>Orchideae</taxon>
        <taxon>Orchidinae</taxon>
        <taxon>Platanthera</taxon>
    </lineage>
</organism>
<dbReference type="EMBL" id="JBBWWR010000015">
    <property type="protein sequence ID" value="KAK8950128.1"/>
    <property type="molecule type" value="Genomic_DNA"/>
</dbReference>
<proteinExistence type="predicted"/>
<keyword evidence="3" id="KW-1185">Reference proteome</keyword>
<comment type="caution">
    <text evidence="2">The sequence shown here is derived from an EMBL/GenBank/DDBJ whole genome shotgun (WGS) entry which is preliminary data.</text>
</comment>
<name>A0ABR2LU91_9ASPA</name>
<evidence type="ECO:0000313" key="2">
    <source>
        <dbReference type="EMBL" id="KAK8950128.1"/>
    </source>
</evidence>
<gene>
    <name evidence="2" type="ORF">KSP40_PGU015283</name>
</gene>
<reference evidence="2 3" key="1">
    <citation type="journal article" date="2022" name="Nat. Plants">
        <title>Genomes of leafy and leafless Platanthera orchids illuminate the evolution of mycoheterotrophy.</title>
        <authorList>
            <person name="Li M.H."/>
            <person name="Liu K.W."/>
            <person name="Li Z."/>
            <person name="Lu H.C."/>
            <person name="Ye Q.L."/>
            <person name="Zhang D."/>
            <person name="Wang J.Y."/>
            <person name="Li Y.F."/>
            <person name="Zhong Z.M."/>
            <person name="Liu X."/>
            <person name="Yu X."/>
            <person name="Liu D.K."/>
            <person name="Tu X.D."/>
            <person name="Liu B."/>
            <person name="Hao Y."/>
            <person name="Liao X.Y."/>
            <person name="Jiang Y.T."/>
            <person name="Sun W.H."/>
            <person name="Chen J."/>
            <person name="Chen Y.Q."/>
            <person name="Ai Y."/>
            <person name="Zhai J.W."/>
            <person name="Wu S.S."/>
            <person name="Zhou Z."/>
            <person name="Hsiao Y.Y."/>
            <person name="Wu W.L."/>
            <person name="Chen Y.Y."/>
            <person name="Lin Y.F."/>
            <person name="Hsu J.L."/>
            <person name="Li C.Y."/>
            <person name="Wang Z.W."/>
            <person name="Zhao X."/>
            <person name="Zhong W.Y."/>
            <person name="Ma X.K."/>
            <person name="Ma L."/>
            <person name="Huang J."/>
            <person name="Chen G.Z."/>
            <person name="Huang M.Z."/>
            <person name="Huang L."/>
            <person name="Peng D.H."/>
            <person name="Luo Y.B."/>
            <person name="Zou S.Q."/>
            <person name="Chen S.P."/>
            <person name="Lan S."/>
            <person name="Tsai W.C."/>
            <person name="Van de Peer Y."/>
            <person name="Liu Z.J."/>
        </authorList>
    </citation>
    <scope>NUCLEOTIDE SEQUENCE [LARGE SCALE GENOMIC DNA]</scope>
    <source>
        <strain evidence="2">Lor288</strain>
    </source>
</reference>
<evidence type="ECO:0000313" key="3">
    <source>
        <dbReference type="Proteomes" id="UP001412067"/>
    </source>
</evidence>
<accession>A0ABR2LU91</accession>
<feature type="compositionally biased region" description="Basic and acidic residues" evidence="1">
    <location>
        <begin position="39"/>
        <end position="50"/>
    </location>
</feature>
<dbReference type="Proteomes" id="UP001412067">
    <property type="component" value="Unassembled WGS sequence"/>
</dbReference>
<evidence type="ECO:0000256" key="1">
    <source>
        <dbReference type="SAM" id="MobiDB-lite"/>
    </source>
</evidence>
<feature type="compositionally biased region" description="Basic residues" evidence="1">
    <location>
        <begin position="62"/>
        <end position="74"/>
    </location>
</feature>
<feature type="region of interest" description="Disordered" evidence="1">
    <location>
        <begin position="34"/>
        <end position="74"/>
    </location>
</feature>